<feature type="non-terminal residue" evidence="2">
    <location>
        <position position="1"/>
    </location>
</feature>
<dbReference type="OrthoDB" id="5355583at2759"/>
<feature type="transmembrane region" description="Helical" evidence="1">
    <location>
        <begin position="20"/>
        <end position="36"/>
    </location>
</feature>
<dbReference type="InParanoid" id="A0A3N4LHG8"/>
<name>A0A3N4LHG8_9PEZI</name>
<gene>
    <name evidence="2" type="ORF">L211DRAFT_788842</name>
</gene>
<keyword evidence="3" id="KW-1185">Reference proteome</keyword>
<dbReference type="EMBL" id="ML121552">
    <property type="protein sequence ID" value="RPB22340.1"/>
    <property type="molecule type" value="Genomic_DNA"/>
</dbReference>
<sequence>IEGYPSESTADFSEGNVSDLVYAIIGPVLSCLRRNMGRDLRLWREKEIVSVDGETGGNDMVILPWHSKPILRPSPSMKWRLAILNGGNWRMGQTYPRK</sequence>
<organism evidence="2 3">
    <name type="scientific">Terfezia boudieri ATCC MYA-4762</name>
    <dbReference type="NCBI Taxonomy" id="1051890"/>
    <lineage>
        <taxon>Eukaryota</taxon>
        <taxon>Fungi</taxon>
        <taxon>Dikarya</taxon>
        <taxon>Ascomycota</taxon>
        <taxon>Pezizomycotina</taxon>
        <taxon>Pezizomycetes</taxon>
        <taxon>Pezizales</taxon>
        <taxon>Pezizaceae</taxon>
        <taxon>Terfezia</taxon>
    </lineage>
</organism>
<reference evidence="2 3" key="1">
    <citation type="journal article" date="2018" name="Nat. Ecol. Evol.">
        <title>Pezizomycetes genomes reveal the molecular basis of ectomycorrhizal truffle lifestyle.</title>
        <authorList>
            <person name="Murat C."/>
            <person name="Payen T."/>
            <person name="Noel B."/>
            <person name="Kuo A."/>
            <person name="Morin E."/>
            <person name="Chen J."/>
            <person name="Kohler A."/>
            <person name="Krizsan K."/>
            <person name="Balestrini R."/>
            <person name="Da Silva C."/>
            <person name="Montanini B."/>
            <person name="Hainaut M."/>
            <person name="Levati E."/>
            <person name="Barry K.W."/>
            <person name="Belfiori B."/>
            <person name="Cichocki N."/>
            <person name="Clum A."/>
            <person name="Dockter R.B."/>
            <person name="Fauchery L."/>
            <person name="Guy J."/>
            <person name="Iotti M."/>
            <person name="Le Tacon F."/>
            <person name="Lindquist E.A."/>
            <person name="Lipzen A."/>
            <person name="Malagnac F."/>
            <person name="Mello A."/>
            <person name="Molinier V."/>
            <person name="Miyauchi S."/>
            <person name="Poulain J."/>
            <person name="Riccioni C."/>
            <person name="Rubini A."/>
            <person name="Sitrit Y."/>
            <person name="Splivallo R."/>
            <person name="Traeger S."/>
            <person name="Wang M."/>
            <person name="Zifcakova L."/>
            <person name="Wipf D."/>
            <person name="Zambonelli A."/>
            <person name="Paolocci F."/>
            <person name="Nowrousian M."/>
            <person name="Ottonello S."/>
            <person name="Baldrian P."/>
            <person name="Spatafora J.W."/>
            <person name="Henrissat B."/>
            <person name="Nagy L.G."/>
            <person name="Aury J.M."/>
            <person name="Wincker P."/>
            <person name="Grigoriev I.V."/>
            <person name="Bonfante P."/>
            <person name="Martin F.M."/>
        </authorList>
    </citation>
    <scope>NUCLEOTIDE SEQUENCE [LARGE SCALE GENOMIC DNA]</scope>
    <source>
        <strain evidence="2 3">ATCC MYA-4762</strain>
    </source>
</reference>
<dbReference type="Proteomes" id="UP000267821">
    <property type="component" value="Unassembled WGS sequence"/>
</dbReference>
<accession>A0A3N4LHG8</accession>
<keyword evidence="1" id="KW-1133">Transmembrane helix</keyword>
<evidence type="ECO:0000313" key="2">
    <source>
        <dbReference type="EMBL" id="RPB22340.1"/>
    </source>
</evidence>
<protein>
    <submittedName>
        <fullName evidence="2">Uncharacterized protein</fullName>
    </submittedName>
</protein>
<keyword evidence="1" id="KW-0812">Transmembrane</keyword>
<proteinExistence type="predicted"/>
<evidence type="ECO:0000313" key="3">
    <source>
        <dbReference type="Proteomes" id="UP000267821"/>
    </source>
</evidence>
<dbReference type="AlphaFoldDB" id="A0A3N4LHG8"/>
<evidence type="ECO:0000256" key="1">
    <source>
        <dbReference type="SAM" id="Phobius"/>
    </source>
</evidence>
<keyword evidence="1" id="KW-0472">Membrane</keyword>